<dbReference type="PROSITE" id="PS51257">
    <property type="entry name" value="PROKAR_LIPOPROTEIN"/>
    <property type="match status" value="1"/>
</dbReference>
<name>A0ABP1RNZ1_9HEXA</name>
<dbReference type="EMBL" id="CAXLJM020000091">
    <property type="protein sequence ID" value="CAL8131995.1"/>
    <property type="molecule type" value="Genomic_DNA"/>
</dbReference>
<sequence>MDPVRGEEYYNIIYYLMVQSCPYLQTIFLERYNYYMLTCWSPTETHGMEVVKCLGLRIAKSLKTEQWNMIITGSFDAWDLPTCSLVLNNFGCEAYYKTVNEAVKTLHRIWTEVTNSQKKMLRRETYHNMVKKIRQSFQSLGLPNIVCNTLIAEASIISYQNLTVEAQPQPEMQRNEYLKILFQNDDSPNSVKKTVNHIIKSTRRIHQIIRKETDLTEQEKREVVNKLYNCVKDELIQLVVADDVSTKLKEMLSQMYLISLKTSRKSRMDMKVRYCSIVINEYIPQDHFVTLSKCIEQAKEALRKYPKNACFYQLLGNLHLQTGEVKMIKRGLYCVKMGLKRLPHHVALLHYQAIFLHTLCYYDKRNFGGGERVTQAYEKFIQAAPIDHPKVPDAYYGIVCLYNDILQESVKRIQTENRLMTDAMTDYQNVLVIIRKTIEYYQLGIEAEEKAIDFVCPLYTNFLLQNEKVAGYAVSTLEKKVRKFCRKLRFCSSALRF</sequence>
<evidence type="ECO:0000313" key="2">
    <source>
        <dbReference type="Proteomes" id="UP001642540"/>
    </source>
</evidence>
<accession>A0ABP1RNZ1</accession>
<comment type="caution">
    <text evidence="1">The sequence shown here is derived from an EMBL/GenBank/DDBJ whole genome shotgun (WGS) entry which is preliminary data.</text>
</comment>
<dbReference type="SUPFAM" id="SSF48452">
    <property type="entry name" value="TPR-like"/>
    <property type="match status" value="1"/>
</dbReference>
<organism evidence="1 2">
    <name type="scientific">Orchesella dallaii</name>
    <dbReference type="NCBI Taxonomy" id="48710"/>
    <lineage>
        <taxon>Eukaryota</taxon>
        <taxon>Metazoa</taxon>
        <taxon>Ecdysozoa</taxon>
        <taxon>Arthropoda</taxon>
        <taxon>Hexapoda</taxon>
        <taxon>Collembola</taxon>
        <taxon>Entomobryomorpha</taxon>
        <taxon>Entomobryoidea</taxon>
        <taxon>Orchesellidae</taxon>
        <taxon>Orchesellinae</taxon>
        <taxon>Orchesella</taxon>
    </lineage>
</organism>
<dbReference type="Proteomes" id="UP001642540">
    <property type="component" value="Unassembled WGS sequence"/>
</dbReference>
<evidence type="ECO:0000313" key="1">
    <source>
        <dbReference type="EMBL" id="CAL8131995.1"/>
    </source>
</evidence>
<dbReference type="InterPro" id="IPR011990">
    <property type="entry name" value="TPR-like_helical_dom_sf"/>
</dbReference>
<protein>
    <submittedName>
        <fullName evidence="1">Uncharacterized protein</fullName>
    </submittedName>
</protein>
<proteinExistence type="predicted"/>
<keyword evidence="2" id="KW-1185">Reference proteome</keyword>
<dbReference type="Gene3D" id="1.25.40.10">
    <property type="entry name" value="Tetratricopeptide repeat domain"/>
    <property type="match status" value="1"/>
</dbReference>
<reference evidence="1 2" key="1">
    <citation type="submission" date="2024-08" db="EMBL/GenBank/DDBJ databases">
        <authorList>
            <person name="Cucini C."/>
            <person name="Frati F."/>
        </authorList>
    </citation>
    <scope>NUCLEOTIDE SEQUENCE [LARGE SCALE GENOMIC DNA]</scope>
</reference>
<gene>
    <name evidence="1" type="ORF">ODALV1_LOCUS24423</name>
</gene>